<feature type="region of interest" description="Disordered" evidence="1">
    <location>
        <begin position="72"/>
        <end position="113"/>
    </location>
</feature>
<dbReference type="EMBL" id="NMUH01000071">
    <property type="protein sequence ID" value="MQL70544.1"/>
    <property type="molecule type" value="Genomic_DNA"/>
</dbReference>
<dbReference type="PANTHER" id="PTHR21669">
    <property type="entry name" value="CAPZ-INTERACTING PROTEIN AND RELATED PROTEINS"/>
    <property type="match status" value="1"/>
</dbReference>
<dbReference type="AlphaFoldDB" id="A0A843TM29"/>
<organism evidence="3 4">
    <name type="scientific">Colocasia esculenta</name>
    <name type="common">Wild taro</name>
    <name type="synonym">Arum esculentum</name>
    <dbReference type="NCBI Taxonomy" id="4460"/>
    <lineage>
        <taxon>Eukaryota</taxon>
        <taxon>Viridiplantae</taxon>
        <taxon>Streptophyta</taxon>
        <taxon>Embryophyta</taxon>
        <taxon>Tracheophyta</taxon>
        <taxon>Spermatophyta</taxon>
        <taxon>Magnoliopsida</taxon>
        <taxon>Liliopsida</taxon>
        <taxon>Araceae</taxon>
        <taxon>Aroideae</taxon>
        <taxon>Colocasieae</taxon>
        <taxon>Colocasia</taxon>
    </lineage>
</organism>
<feature type="compositionally biased region" description="Basic and acidic residues" evidence="1">
    <location>
        <begin position="199"/>
        <end position="213"/>
    </location>
</feature>
<dbReference type="InterPro" id="IPR014840">
    <property type="entry name" value="HRD"/>
</dbReference>
<gene>
    <name evidence="3" type="ORF">Taro_002865</name>
</gene>
<comment type="caution">
    <text evidence="3">The sequence shown here is derived from an EMBL/GenBank/DDBJ whole genome shotgun (WGS) entry which is preliminary data.</text>
</comment>
<feature type="region of interest" description="Disordered" evidence="1">
    <location>
        <begin position="127"/>
        <end position="148"/>
    </location>
</feature>
<dbReference type="Pfam" id="PF08729">
    <property type="entry name" value="HUN"/>
    <property type="match status" value="1"/>
</dbReference>
<dbReference type="PANTHER" id="PTHR21669:SF28">
    <property type="entry name" value="YEMANUCLEIN"/>
    <property type="match status" value="1"/>
</dbReference>
<feature type="region of interest" description="Disordered" evidence="1">
    <location>
        <begin position="1"/>
        <end position="55"/>
    </location>
</feature>
<protein>
    <recommendedName>
        <fullName evidence="2">Hpc2-related domain-containing protein</fullName>
    </recommendedName>
</protein>
<name>A0A843TM29_COLES</name>
<feature type="compositionally biased region" description="Low complexity" evidence="1">
    <location>
        <begin position="27"/>
        <end position="43"/>
    </location>
</feature>
<reference evidence="3" key="1">
    <citation type="submission" date="2017-07" db="EMBL/GenBank/DDBJ databases">
        <title>Taro Niue Genome Assembly and Annotation.</title>
        <authorList>
            <person name="Atibalentja N."/>
            <person name="Keating K."/>
            <person name="Fields C.J."/>
        </authorList>
    </citation>
    <scope>NUCLEOTIDE SEQUENCE</scope>
    <source>
        <strain evidence="3">Niue_2</strain>
        <tissue evidence="3">Leaf</tissue>
    </source>
</reference>
<dbReference type="GO" id="GO:0006325">
    <property type="term" value="P:chromatin organization"/>
    <property type="evidence" value="ECO:0007669"/>
    <property type="project" value="TreeGrafter"/>
</dbReference>
<evidence type="ECO:0000259" key="2">
    <source>
        <dbReference type="Pfam" id="PF08729"/>
    </source>
</evidence>
<dbReference type="OrthoDB" id="68076at2759"/>
<accession>A0A843TM29</accession>
<dbReference type="GO" id="GO:0005634">
    <property type="term" value="C:nucleus"/>
    <property type="evidence" value="ECO:0007669"/>
    <property type="project" value="TreeGrafter"/>
</dbReference>
<proteinExistence type="predicted"/>
<feature type="region of interest" description="Disordered" evidence="1">
    <location>
        <begin position="181"/>
        <end position="213"/>
    </location>
</feature>
<feature type="domain" description="Hpc2-related" evidence="2">
    <location>
        <begin position="134"/>
        <end position="180"/>
    </location>
</feature>
<feature type="compositionally biased region" description="Low complexity" evidence="1">
    <location>
        <begin position="7"/>
        <end position="19"/>
    </location>
</feature>
<evidence type="ECO:0000313" key="4">
    <source>
        <dbReference type="Proteomes" id="UP000652761"/>
    </source>
</evidence>
<evidence type="ECO:0000256" key="1">
    <source>
        <dbReference type="SAM" id="MobiDB-lite"/>
    </source>
</evidence>
<sequence>MEEEKAAVPSSARGSSSFPPSGPPPVASSSAHAPAEAAASASAGHRQRFSVELRPGETTIVSWKRLVRDANRANAETPAPSGAHPVLESRIAPAAATQPMESGNKDDQPPSNRFSAVIEKIERLYMGRESSDEEHDDVHDDDQYDTEDSFIDDSELNEYFEVEKSATKHNGFFVNRGTLERVEPSSSAPNLASKKRRRKDSEKIPITKGGEHMANELMNVGSVRMKAAARNAPLGKKSSSPNKVSNSFAEQSLESKMLKKKLSTSVEMYRRKSSDPAIKSNSLPSANMQNKDVLASENKHVQNQKSVAIQSSDLANKLRKSESLDAINLSSREKGVSLQAEPQCMLNKENNELFSKSRRMEKNGIVDLPDLNSPGNMYSFQEMKSSRVKEGSGIIRPKGTTLERAIRDLEKIVAACRPSNVDVQESDASSQVVKKRLPQEVKPKLAKVARLATLKDDYKMWQLIWCIDPVGNVERE</sequence>
<feature type="compositionally biased region" description="Acidic residues" evidence="1">
    <location>
        <begin position="131"/>
        <end position="148"/>
    </location>
</feature>
<evidence type="ECO:0000313" key="3">
    <source>
        <dbReference type="EMBL" id="MQL70544.1"/>
    </source>
</evidence>
<dbReference type="Proteomes" id="UP000652761">
    <property type="component" value="Unassembled WGS sequence"/>
</dbReference>
<keyword evidence="4" id="KW-1185">Reference proteome</keyword>